<evidence type="ECO:0000256" key="1">
    <source>
        <dbReference type="ARBA" id="ARBA00004533"/>
    </source>
</evidence>
<keyword evidence="2" id="KW-1003">Cell membrane</keyword>
<dbReference type="STRING" id="1420851.AU255_14425"/>
<comment type="caution">
    <text evidence="8">The sequence shown here is derived from an EMBL/GenBank/DDBJ whole genome shotgun (WGS) entry which is preliminary data.</text>
</comment>
<evidence type="ECO:0000313" key="8">
    <source>
        <dbReference type="EMBL" id="OQK16283.1"/>
    </source>
</evidence>
<evidence type="ECO:0000256" key="2">
    <source>
        <dbReference type="ARBA" id="ARBA00022475"/>
    </source>
</evidence>
<dbReference type="PIRSF" id="PIRSF028561">
    <property type="entry name" value="Ac_Trasf"/>
    <property type="match status" value="1"/>
</dbReference>
<dbReference type="EMBL" id="LPUF01000002">
    <property type="protein sequence ID" value="OQK16283.1"/>
    <property type="molecule type" value="Genomic_DNA"/>
</dbReference>
<evidence type="ECO:0000256" key="3">
    <source>
        <dbReference type="ARBA" id="ARBA00022519"/>
    </source>
</evidence>
<dbReference type="OrthoDB" id="9808633at2"/>
<dbReference type="InterPro" id="IPR004960">
    <property type="entry name" value="LipA_acyltrans"/>
</dbReference>
<sequence>MTKHWQDSKERSTPLALKAIRWIALHLGRPAARALLYPITGYYLLFAKPQRQASLEYLTRILKRKATWLDSAKHIHTFAATILDRVYLLTGQFEKLDITFPAENVPRTYSKNGVGCLLLGSHIGSFEVLRSYAVSNSPLPIKILMYEHQSPMIVQVLNALNSDVANTLITLDGSPSGLLKVKEAIDSGTTVGLLGDRILGEGTEKTVICTLLGEPVRMSTAPILMASALKVPLIVFFGIYLGGNRYKIHFELLAEEVILHRKTRQQDIQAYTQKYVDILEKQMLETPYNWFNFYDYWQKDE</sequence>
<dbReference type="GO" id="GO:0009247">
    <property type="term" value="P:glycolipid biosynthetic process"/>
    <property type="evidence" value="ECO:0007669"/>
    <property type="project" value="UniProtKB-ARBA"/>
</dbReference>
<dbReference type="GO" id="GO:0005886">
    <property type="term" value="C:plasma membrane"/>
    <property type="evidence" value="ECO:0007669"/>
    <property type="project" value="UniProtKB-SubCell"/>
</dbReference>
<protein>
    <recommendedName>
        <fullName evidence="10">Lipid A biosynthesis acyltransferase</fullName>
    </recommendedName>
</protein>
<dbReference type="Pfam" id="PF03279">
    <property type="entry name" value="Lip_A_acyltrans"/>
    <property type="match status" value="1"/>
</dbReference>
<dbReference type="PANTHER" id="PTHR30606">
    <property type="entry name" value="LIPID A BIOSYNTHESIS LAUROYL ACYLTRANSFERASE"/>
    <property type="match status" value="1"/>
</dbReference>
<keyword evidence="9" id="KW-1185">Reference proteome</keyword>
<keyword evidence="6" id="KW-0012">Acyltransferase</keyword>
<evidence type="ECO:0000256" key="6">
    <source>
        <dbReference type="ARBA" id="ARBA00023315"/>
    </source>
</evidence>
<evidence type="ECO:0000256" key="4">
    <source>
        <dbReference type="ARBA" id="ARBA00022679"/>
    </source>
</evidence>
<reference evidence="8 9" key="1">
    <citation type="submission" date="2015-12" db="EMBL/GenBank/DDBJ databases">
        <authorList>
            <person name="Shamseldin A."/>
            <person name="Moawad H."/>
            <person name="Abd El-Rahim W.M."/>
            <person name="Sadowsky M.J."/>
        </authorList>
    </citation>
    <scope>NUCLEOTIDE SEQUENCE [LARGE SCALE GENOMIC DNA]</scope>
    <source>
        <strain evidence="8 9">WF1</strain>
    </source>
</reference>
<keyword evidence="7" id="KW-0812">Transmembrane</keyword>
<dbReference type="Proteomes" id="UP000191980">
    <property type="component" value="Unassembled WGS sequence"/>
</dbReference>
<feature type="transmembrane region" description="Helical" evidence="7">
    <location>
        <begin position="223"/>
        <end position="243"/>
    </location>
</feature>
<evidence type="ECO:0000256" key="7">
    <source>
        <dbReference type="SAM" id="Phobius"/>
    </source>
</evidence>
<proteinExistence type="predicted"/>
<accession>A0A1V8M4F3</accession>
<dbReference type="CDD" id="cd07984">
    <property type="entry name" value="LPLAT_LABLAT-like"/>
    <property type="match status" value="1"/>
</dbReference>
<evidence type="ECO:0000256" key="5">
    <source>
        <dbReference type="ARBA" id="ARBA00023136"/>
    </source>
</evidence>
<keyword evidence="5 7" id="KW-0472">Membrane</keyword>
<dbReference type="PANTHER" id="PTHR30606:SF9">
    <property type="entry name" value="LIPID A BIOSYNTHESIS LAUROYLTRANSFERASE"/>
    <property type="match status" value="1"/>
</dbReference>
<keyword evidence="3" id="KW-0997">Cell inner membrane</keyword>
<dbReference type="RefSeq" id="WP_080523661.1">
    <property type="nucleotide sequence ID" value="NZ_LPUF01000002.1"/>
</dbReference>
<evidence type="ECO:0008006" key="10">
    <source>
        <dbReference type="Google" id="ProtNLM"/>
    </source>
</evidence>
<dbReference type="AlphaFoldDB" id="A0A1V8M4F3"/>
<dbReference type="InterPro" id="IPR014548">
    <property type="entry name" value="Ac_Trasf"/>
</dbReference>
<keyword evidence="7" id="KW-1133">Transmembrane helix</keyword>
<gene>
    <name evidence="8" type="ORF">AU255_14425</name>
</gene>
<comment type="subcellular location">
    <subcellularLocation>
        <location evidence="1">Cell inner membrane</location>
    </subcellularLocation>
</comment>
<keyword evidence="4" id="KW-0808">Transferase</keyword>
<evidence type="ECO:0000313" key="9">
    <source>
        <dbReference type="Proteomes" id="UP000191980"/>
    </source>
</evidence>
<dbReference type="GO" id="GO:0016746">
    <property type="term" value="F:acyltransferase activity"/>
    <property type="evidence" value="ECO:0007669"/>
    <property type="project" value="UniProtKB-KW"/>
</dbReference>
<organism evidence="8 9">
    <name type="scientific">Methyloprofundus sedimenti</name>
    <dbReference type="NCBI Taxonomy" id="1420851"/>
    <lineage>
        <taxon>Bacteria</taxon>
        <taxon>Pseudomonadati</taxon>
        <taxon>Pseudomonadota</taxon>
        <taxon>Gammaproteobacteria</taxon>
        <taxon>Methylococcales</taxon>
        <taxon>Methylococcaceae</taxon>
        <taxon>Methyloprofundus</taxon>
    </lineage>
</organism>
<name>A0A1V8M4F3_9GAMM</name>